<protein>
    <submittedName>
        <fullName evidence="2">D-alanyl-D-alanine carboxypeptidase</fullName>
    </submittedName>
</protein>
<dbReference type="InterPro" id="IPR003709">
    <property type="entry name" value="VanY-like_core_dom"/>
</dbReference>
<dbReference type="PANTHER" id="PTHR34385:SF1">
    <property type="entry name" value="PEPTIDOGLYCAN L-ALANYL-D-GLUTAMATE ENDOPEPTIDASE CWLK"/>
    <property type="match status" value="1"/>
</dbReference>
<dbReference type="GO" id="GO:0004180">
    <property type="term" value="F:carboxypeptidase activity"/>
    <property type="evidence" value="ECO:0007669"/>
    <property type="project" value="UniProtKB-KW"/>
</dbReference>
<gene>
    <name evidence="2" type="ORF">CBF32_01075</name>
</gene>
<evidence type="ECO:0000313" key="3">
    <source>
        <dbReference type="Proteomes" id="UP000288197"/>
    </source>
</evidence>
<keyword evidence="2" id="KW-0645">Protease</keyword>
<sequence length="193" mass="22009">MERNYLKLANPTNPIRDYERPKQLVQAPFAEKGMLIDPKVGEALTKLILENNLGNKIIVTDAFRTKEVQEEIWVTTLKEKGELFTKKYVAKPGCSEHELGLAIDLGLAEATNDFIRPSFSKGPVVEIFLANMAKYGFILRYPKGKEEITSISFEPWHFRYVGAPHSEIMAQQGWVLEEYLDFLEETGEKINEG</sequence>
<dbReference type="InterPro" id="IPR058233">
    <property type="entry name" value="VanXY"/>
</dbReference>
<feature type="domain" description="D-alanyl-D-alanine carboxypeptidase-like core" evidence="1">
    <location>
        <begin position="41"/>
        <end position="162"/>
    </location>
</feature>
<reference evidence="2 3" key="1">
    <citation type="submission" date="2017-05" db="EMBL/GenBank/DDBJ databases">
        <title>Vagococcus spp. assemblies.</title>
        <authorList>
            <person name="Gulvik C.A."/>
        </authorList>
    </citation>
    <scope>NUCLEOTIDE SEQUENCE [LARGE SCALE GENOMIC DNA]</scope>
    <source>
        <strain evidence="2 3">NCFB 2497</strain>
    </source>
</reference>
<accession>A0A369B3C8</accession>
<dbReference type="NCBIfam" id="NF000380">
    <property type="entry name" value="vanXY"/>
    <property type="match status" value="1"/>
</dbReference>
<dbReference type="Proteomes" id="UP000288197">
    <property type="component" value="Unassembled WGS sequence"/>
</dbReference>
<comment type="caution">
    <text evidence="2">The sequence shown here is derived from an EMBL/GenBank/DDBJ whole genome shotgun (WGS) entry which is preliminary data.</text>
</comment>
<dbReference type="Gene3D" id="3.30.1380.10">
    <property type="match status" value="1"/>
</dbReference>
<dbReference type="PANTHER" id="PTHR34385">
    <property type="entry name" value="D-ALANYL-D-ALANINE CARBOXYPEPTIDASE"/>
    <property type="match status" value="1"/>
</dbReference>
<dbReference type="InterPro" id="IPR052179">
    <property type="entry name" value="DD-CPase-like"/>
</dbReference>
<name>A0A369B3C8_9ENTE</name>
<organism evidence="2 3">
    <name type="scientific">Vagococcus fluvialis</name>
    <dbReference type="NCBI Taxonomy" id="2738"/>
    <lineage>
        <taxon>Bacteria</taxon>
        <taxon>Bacillati</taxon>
        <taxon>Bacillota</taxon>
        <taxon>Bacilli</taxon>
        <taxon>Lactobacillales</taxon>
        <taxon>Enterococcaceae</taxon>
        <taxon>Vagococcus</taxon>
    </lineage>
</organism>
<dbReference type="InterPro" id="IPR009045">
    <property type="entry name" value="Zn_M74/Hedgehog-like"/>
</dbReference>
<dbReference type="SUPFAM" id="SSF55166">
    <property type="entry name" value="Hedgehog/DD-peptidase"/>
    <property type="match status" value="1"/>
</dbReference>
<dbReference type="OrthoDB" id="9792074at2"/>
<dbReference type="GO" id="GO:0006508">
    <property type="term" value="P:proteolysis"/>
    <property type="evidence" value="ECO:0007669"/>
    <property type="project" value="InterPro"/>
</dbReference>
<dbReference type="AlphaFoldDB" id="A0A369B3C8"/>
<evidence type="ECO:0000259" key="1">
    <source>
        <dbReference type="Pfam" id="PF02557"/>
    </source>
</evidence>
<dbReference type="EMBL" id="NGJX01000001">
    <property type="protein sequence ID" value="RSU05619.1"/>
    <property type="molecule type" value="Genomic_DNA"/>
</dbReference>
<keyword evidence="2" id="KW-0121">Carboxypeptidase</keyword>
<keyword evidence="2" id="KW-0378">Hydrolase</keyword>
<dbReference type="Pfam" id="PF02557">
    <property type="entry name" value="VanY"/>
    <property type="match status" value="1"/>
</dbReference>
<proteinExistence type="predicted"/>
<keyword evidence="3" id="KW-1185">Reference proteome</keyword>
<evidence type="ECO:0000313" key="2">
    <source>
        <dbReference type="EMBL" id="RSU05619.1"/>
    </source>
</evidence>